<keyword evidence="2" id="KW-1185">Reference proteome</keyword>
<comment type="caution">
    <text evidence="1">The sequence shown here is derived from an EMBL/GenBank/DDBJ whole genome shotgun (WGS) entry which is preliminary data.</text>
</comment>
<feature type="non-terminal residue" evidence="1">
    <location>
        <position position="1"/>
    </location>
</feature>
<evidence type="ECO:0000313" key="2">
    <source>
        <dbReference type="Proteomes" id="UP000601435"/>
    </source>
</evidence>
<dbReference type="Proteomes" id="UP000601435">
    <property type="component" value="Unassembled WGS sequence"/>
</dbReference>
<organism evidence="1 2">
    <name type="scientific">Symbiodinium necroappetens</name>
    <dbReference type="NCBI Taxonomy" id="1628268"/>
    <lineage>
        <taxon>Eukaryota</taxon>
        <taxon>Sar</taxon>
        <taxon>Alveolata</taxon>
        <taxon>Dinophyceae</taxon>
        <taxon>Suessiales</taxon>
        <taxon>Symbiodiniaceae</taxon>
        <taxon>Symbiodinium</taxon>
    </lineage>
</organism>
<dbReference type="EMBL" id="CAJNJA010012864">
    <property type="protein sequence ID" value="CAE7306864.1"/>
    <property type="molecule type" value="Genomic_DNA"/>
</dbReference>
<accession>A0A812N7R0</accession>
<gene>
    <name evidence="1" type="primary">sqd</name>
    <name evidence="1" type="ORF">SNEC2469_LOCUS7614</name>
</gene>
<proteinExistence type="predicted"/>
<name>A0A812N7R0_9DINO</name>
<evidence type="ECO:0000313" key="1">
    <source>
        <dbReference type="EMBL" id="CAE7306864.1"/>
    </source>
</evidence>
<reference evidence="1" key="1">
    <citation type="submission" date="2021-02" db="EMBL/GenBank/DDBJ databases">
        <authorList>
            <person name="Dougan E. K."/>
            <person name="Rhodes N."/>
            <person name="Thang M."/>
            <person name="Chan C."/>
        </authorList>
    </citation>
    <scope>NUCLEOTIDE SEQUENCE</scope>
</reference>
<dbReference type="AlphaFoldDB" id="A0A812N7R0"/>
<protein>
    <submittedName>
        <fullName evidence="1">Sqd protein</fullName>
    </submittedName>
</protein>
<sequence length="213" mass="23042">MGGRQESSVAESSSLWGSIPSFADMGAHPAVSSALDNVALSIGDVLDAATQDLSEMAGDLKSFVASAVGLEEEPDEEQKAEAASKKVLEAVSPRSRQEAAGAISDFCQKYPAARVRPTTQELEKLWAAIGGLKPVALNSAFYDELSFSNGDTSWQPRLRVLFALEFLFRKDGPGKEVAISVFHQARSLILHLTEVQQCAEKAKEVIRLFSRKE</sequence>
<dbReference type="OrthoDB" id="444661at2759"/>